<dbReference type="Proteomes" id="UP000324632">
    <property type="component" value="Chromosome 19"/>
</dbReference>
<name>A0A5A9NER8_9TELE</name>
<evidence type="ECO:0000256" key="22">
    <source>
        <dbReference type="SAM" id="MobiDB-lite"/>
    </source>
</evidence>
<evidence type="ECO:0000256" key="4">
    <source>
        <dbReference type="ARBA" id="ARBA00004316"/>
    </source>
</evidence>
<keyword evidence="17" id="KW-0966">Cell projection</keyword>
<evidence type="ECO:0000256" key="2">
    <source>
        <dbReference type="ARBA" id="ARBA00004236"/>
    </source>
</evidence>
<evidence type="ECO:0000256" key="20">
    <source>
        <dbReference type="ARBA" id="ARBA00040095"/>
    </source>
</evidence>
<comment type="function">
    <text evidence="21">Stress-inducible actin-binding protein that plays a role in synaptic and cognitive functions by modulating actin filamentous (F-actin) dynamics. Mediates polymerization of globular actin to F-actin. Also binds to, stabilizes and bundles F-actin. Involved in synaptic function by regulating neurite outgrowth in an actin-dependent manner and for the acquisition of hippocampus-dependent cognitive function, such as learning and long-term memory. Plays a role in the actin and microtubule cytoskeleton organization; negatively regulates focal adhesion (FA) assembly promoting malignant glial cell migration in an actin-, microtubule- and MAP1A-dependent manner. Also involved in neuroblastoma G1/S phase cell cycle progression and cell proliferation inhibition by stimulating ubiquitination of NF-kappa-B subunit RELA and NF-kappa-B degradation in a COMMD1- and actin-dependent manner. May play a role in tumor development.</text>
</comment>
<keyword evidence="6" id="KW-1003">Cell membrane</keyword>
<dbReference type="EMBL" id="SOYY01000019">
    <property type="protein sequence ID" value="KAA0707973.1"/>
    <property type="molecule type" value="Genomic_DNA"/>
</dbReference>
<evidence type="ECO:0000256" key="8">
    <source>
        <dbReference type="ARBA" id="ARBA00022604"/>
    </source>
</evidence>
<gene>
    <name evidence="23" type="ORF">E1301_Tti009549</name>
</gene>
<evidence type="ECO:0000313" key="23">
    <source>
        <dbReference type="EMBL" id="KAA0707973.1"/>
    </source>
</evidence>
<organism evidence="23 24">
    <name type="scientific">Triplophysa tibetana</name>
    <dbReference type="NCBI Taxonomy" id="1572043"/>
    <lineage>
        <taxon>Eukaryota</taxon>
        <taxon>Metazoa</taxon>
        <taxon>Chordata</taxon>
        <taxon>Craniata</taxon>
        <taxon>Vertebrata</taxon>
        <taxon>Euteleostomi</taxon>
        <taxon>Actinopterygii</taxon>
        <taxon>Neopterygii</taxon>
        <taxon>Teleostei</taxon>
        <taxon>Ostariophysi</taxon>
        <taxon>Cypriniformes</taxon>
        <taxon>Nemacheilidae</taxon>
        <taxon>Triplophysa</taxon>
    </lineage>
</organism>
<dbReference type="GO" id="GO:0005925">
    <property type="term" value="C:focal adhesion"/>
    <property type="evidence" value="ECO:0007669"/>
    <property type="project" value="UniProtKB-SubCell"/>
</dbReference>
<dbReference type="GO" id="GO:0001725">
    <property type="term" value="C:stress fiber"/>
    <property type="evidence" value="ECO:0007669"/>
    <property type="project" value="UniProtKB-SubCell"/>
</dbReference>
<dbReference type="GO" id="GO:0032956">
    <property type="term" value="P:regulation of actin cytoskeleton organization"/>
    <property type="evidence" value="ECO:0007669"/>
    <property type="project" value="TreeGrafter"/>
</dbReference>
<keyword evidence="24" id="KW-1185">Reference proteome</keyword>
<dbReference type="AlphaFoldDB" id="A0A5A9NER8"/>
<dbReference type="PANTHER" id="PTHR16768">
    <property type="entry name" value="DOWN REGULATED IN RENAL CARCINOMA 1/TU3A"/>
    <property type="match status" value="1"/>
</dbReference>
<evidence type="ECO:0000256" key="7">
    <source>
        <dbReference type="ARBA" id="ARBA00022490"/>
    </source>
</evidence>
<dbReference type="Pfam" id="PF06625">
    <property type="entry name" value="DUF1151"/>
    <property type="match status" value="1"/>
</dbReference>
<evidence type="ECO:0000256" key="5">
    <source>
        <dbReference type="ARBA" id="ARBA00004529"/>
    </source>
</evidence>
<dbReference type="GO" id="GO:0051017">
    <property type="term" value="P:actin filament bundle assembly"/>
    <property type="evidence" value="ECO:0007669"/>
    <property type="project" value="TreeGrafter"/>
</dbReference>
<feature type="region of interest" description="Disordered" evidence="22">
    <location>
        <begin position="1"/>
        <end position="107"/>
    </location>
</feature>
<evidence type="ECO:0000256" key="15">
    <source>
        <dbReference type="ARBA" id="ARBA00023212"/>
    </source>
</evidence>
<evidence type="ECO:0000256" key="14">
    <source>
        <dbReference type="ARBA" id="ARBA00023203"/>
    </source>
</evidence>
<keyword evidence="14" id="KW-0009">Actin-binding</keyword>
<keyword evidence="15" id="KW-0206">Cytoskeleton</keyword>
<evidence type="ECO:0000256" key="12">
    <source>
        <dbReference type="ARBA" id="ARBA00023054"/>
    </source>
</evidence>
<evidence type="ECO:0000256" key="13">
    <source>
        <dbReference type="ARBA" id="ARBA00023136"/>
    </source>
</evidence>
<comment type="caution">
    <text evidence="23">The sequence shown here is derived from an EMBL/GenBank/DDBJ whole genome shotgun (WGS) entry which is preliminary data.</text>
</comment>
<dbReference type="InterPro" id="IPR009533">
    <property type="entry name" value="FAM107"/>
</dbReference>
<evidence type="ECO:0000256" key="16">
    <source>
        <dbReference type="ARBA" id="ARBA00023242"/>
    </source>
</evidence>
<accession>A0A5A9NER8</accession>
<dbReference type="GO" id="GO:0005634">
    <property type="term" value="C:nucleus"/>
    <property type="evidence" value="ECO:0007669"/>
    <property type="project" value="UniProtKB-SubCell"/>
</dbReference>
<feature type="compositionally biased region" description="Basic and acidic residues" evidence="22">
    <location>
        <begin position="73"/>
        <end position="87"/>
    </location>
</feature>
<evidence type="ECO:0000256" key="1">
    <source>
        <dbReference type="ARBA" id="ARBA00004123"/>
    </source>
</evidence>
<dbReference type="GO" id="GO:0030041">
    <property type="term" value="P:actin filament polymerization"/>
    <property type="evidence" value="ECO:0007669"/>
    <property type="project" value="TreeGrafter"/>
</dbReference>
<protein>
    <recommendedName>
        <fullName evidence="20">Actin-associated protein FAM107A</fullName>
    </recommendedName>
</protein>
<keyword evidence="13" id="KW-0472">Membrane</keyword>
<evidence type="ECO:0000256" key="11">
    <source>
        <dbReference type="ARBA" id="ARBA00023018"/>
    </source>
</evidence>
<comment type="subcellular location">
    <subcellularLocation>
        <location evidence="3">Cell junction</location>
        <location evidence="3">Focal adhesion</location>
    </subcellularLocation>
    <subcellularLocation>
        <location evidence="2">Cell membrane</location>
    </subcellularLocation>
    <subcellularLocation>
        <location evidence="4">Cell projection</location>
    </subcellularLocation>
    <subcellularLocation>
        <location evidence="5">Cytoplasm</location>
        <location evidence="5">Cytoskeleton</location>
        <location evidence="5">Stress fiber</location>
    </subcellularLocation>
    <subcellularLocation>
        <location evidence="1">Nucleus</location>
    </subcellularLocation>
    <subcellularLocation>
        <location evidence="19">Synapse</location>
    </subcellularLocation>
</comment>
<feature type="region of interest" description="Disordered" evidence="22">
    <location>
        <begin position="190"/>
        <end position="226"/>
    </location>
</feature>
<keyword evidence="8" id="KW-0341">Growth regulation</keyword>
<keyword evidence="9" id="KW-0965">Cell junction</keyword>
<reference evidence="23 24" key="1">
    <citation type="journal article" date="2019" name="Mol. Ecol. Resour.">
        <title>Chromosome-level genome assembly of Triplophysa tibetana, a fish adapted to the harsh high-altitude environment of the Tibetan Plateau.</title>
        <authorList>
            <person name="Yang X."/>
            <person name="Liu H."/>
            <person name="Ma Z."/>
            <person name="Zou Y."/>
            <person name="Zou M."/>
            <person name="Mao Y."/>
            <person name="Li X."/>
            <person name="Wang H."/>
            <person name="Chen T."/>
            <person name="Wang W."/>
            <person name="Yang R."/>
        </authorList>
    </citation>
    <scope>NUCLEOTIDE SEQUENCE [LARGE SCALE GENOMIC DNA]</scope>
    <source>
        <strain evidence="23">TTIB1903HZAU</strain>
        <tissue evidence="23">Muscle</tissue>
    </source>
</reference>
<proteinExistence type="predicted"/>
<dbReference type="GO" id="GO:0045202">
    <property type="term" value="C:synapse"/>
    <property type="evidence" value="ECO:0007669"/>
    <property type="project" value="UniProtKB-SubCell"/>
</dbReference>
<evidence type="ECO:0000256" key="10">
    <source>
        <dbReference type="ARBA" id="ARBA00023016"/>
    </source>
</evidence>
<evidence type="ECO:0000256" key="6">
    <source>
        <dbReference type="ARBA" id="ARBA00022475"/>
    </source>
</evidence>
<sequence>MQLPQSLKKAYNIEQQSVKNPKHLNGSGSTGMEQRVEHSLYPSEGPPSRPRDVLIKSASAYANIQWEQPHQPKTPDRDPFGYPHRDQIPPLAGYAPQPDYMTGDDDLIRPKKLVNPVKASKSHQELHRELLMNHKRGDGVENKTELQRVLEHRKREQMIQQRKQEEEARRKISPLEQELLKRHQKLEELEKEQATLENSNGSAPEFIKVKENLRRTSFTSPGEKEV</sequence>
<dbReference type="GO" id="GO:0005886">
    <property type="term" value="C:plasma membrane"/>
    <property type="evidence" value="ECO:0007669"/>
    <property type="project" value="UniProtKB-SubCell"/>
</dbReference>
<dbReference type="GO" id="GO:0003779">
    <property type="term" value="F:actin binding"/>
    <property type="evidence" value="ECO:0007669"/>
    <property type="project" value="UniProtKB-KW"/>
</dbReference>
<evidence type="ECO:0000256" key="21">
    <source>
        <dbReference type="ARBA" id="ARBA00045129"/>
    </source>
</evidence>
<keyword evidence="12" id="KW-0175">Coiled coil</keyword>
<keyword evidence="16" id="KW-0539">Nucleus</keyword>
<keyword evidence="10" id="KW-0346">Stress response</keyword>
<keyword evidence="7" id="KW-0963">Cytoplasm</keyword>
<evidence type="ECO:0000256" key="18">
    <source>
        <dbReference type="ARBA" id="ARBA00023306"/>
    </source>
</evidence>
<evidence type="ECO:0000313" key="24">
    <source>
        <dbReference type="Proteomes" id="UP000324632"/>
    </source>
</evidence>
<evidence type="ECO:0000256" key="9">
    <source>
        <dbReference type="ARBA" id="ARBA00022949"/>
    </source>
</evidence>
<evidence type="ECO:0000256" key="17">
    <source>
        <dbReference type="ARBA" id="ARBA00023273"/>
    </source>
</evidence>
<evidence type="ECO:0000256" key="3">
    <source>
        <dbReference type="ARBA" id="ARBA00004246"/>
    </source>
</evidence>
<keyword evidence="11" id="KW-0770">Synapse</keyword>
<dbReference type="PANTHER" id="PTHR16768:SF3">
    <property type="entry name" value="ACTIN-ASSOCIATED PROTEIN FAM107A"/>
    <property type="match status" value="1"/>
</dbReference>
<evidence type="ECO:0000256" key="19">
    <source>
        <dbReference type="ARBA" id="ARBA00034103"/>
    </source>
</evidence>
<keyword evidence="18" id="KW-0131">Cell cycle</keyword>
<dbReference type="GO" id="GO:0043005">
    <property type="term" value="C:neuron projection"/>
    <property type="evidence" value="ECO:0007669"/>
    <property type="project" value="TreeGrafter"/>
</dbReference>